<dbReference type="HAMAP" id="MF_00272">
    <property type="entry name" value="GcvH"/>
    <property type="match status" value="1"/>
</dbReference>
<accession>A0A8K0X5Y7</accession>
<keyword evidence="4" id="KW-0809">Transit peptide</keyword>
<comment type="subunit">
    <text evidence="4">The glycine cleavage system is composed of four proteins: P, T, L and H.</text>
</comment>
<dbReference type="PANTHER" id="PTHR11715:SF3">
    <property type="entry name" value="GLYCINE CLEAVAGE SYSTEM H PROTEIN-RELATED"/>
    <property type="match status" value="1"/>
</dbReference>
<comment type="function">
    <text evidence="4">The H protein shuttles the methylamine group of glycine from the P protein to the T protein.</text>
</comment>
<dbReference type="EMBL" id="JAGPXD010000002">
    <property type="protein sequence ID" value="KAH7367019.1"/>
    <property type="molecule type" value="Genomic_DNA"/>
</dbReference>
<comment type="subcellular location">
    <subcellularLocation>
        <location evidence="4">Mitochondrion</location>
    </subcellularLocation>
</comment>
<dbReference type="GO" id="GO:0005739">
    <property type="term" value="C:mitochondrion"/>
    <property type="evidence" value="ECO:0007669"/>
    <property type="project" value="UniProtKB-SubCell"/>
</dbReference>
<sequence length="167" mass="17797">MASLLIRSTLRVAPRRAALALAPRVSSTPVLQTRAFSLTSLRFVKKYTESHEWIEVAEDGKTCTVGISKYAAEALGDVVYIELPAEGDEATTGEAFGTVESVKSASDIISPVSGIITAVNEALAEKPADLSKDPEASGWLVKMESTDVSAADALMDEKAYVEYLEGL</sequence>
<comment type="similarity">
    <text evidence="1 4">Belongs to the GcvH family.</text>
</comment>
<keyword evidence="2 3" id="KW-0450">Lipoyl</keyword>
<reference evidence="6" key="1">
    <citation type="journal article" date="2021" name="Nat. Commun.">
        <title>Genetic determinants of endophytism in the Arabidopsis root mycobiome.</title>
        <authorList>
            <person name="Mesny F."/>
            <person name="Miyauchi S."/>
            <person name="Thiergart T."/>
            <person name="Pickel B."/>
            <person name="Atanasova L."/>
            <person name="Karlsson M."/>
            <person name="Huettel B."/>
            <person name="Barry K.W."/>
            <person name="Haridas S."/>
            <person name="Chen C."/>
            <person name="Bauer D."/>
            <person name="Andreopoulos W."/>
            <person name="Pangilinan J."/>
            <person name="LaButti K."/>
            <person name="Riley R."/>
            <person name="Lipzen A."/>
            <person name="Clum A."/>
            <person name="Drula E."/>
            <person name="Henrissat B."/>
            <person name="Kohler A."/>
            <person name="Grigoriev I.V."/>
            <person name="Martin F.M."/>
            <person name="Hacquard S."/>
        </authorList>
    </citation>
    <scope>NUCLEOTIDE SEQUENCE</scope>
    <source>
        <strain evidence="6">MPI-CAGE-AT-0016</strain>
    </source>
</reference>
<evidence type="ECO:0000256" key="2">
    <source>
        <dbReference type="ARBA" id="ARBA00022823"/>
    </source>
</evidence>
<dbReference type="AlphaFoldDB" id="A0A8K0X5Y7"/>
<dbReference type="GO" id="GO:0005960">
    <property type="term" value="C:glycine cleavage complex"/>
    <property type="evidence" value="ECO:0007669"/>
    <property type="project" value="UniProtKB-UniRule"/>
</dbReference>
<dbReference type="PROSITE" id="PS50968">
    <property type="entry name" value="BIOTINYL_LIPOYL"/>
    <property type="match status" value="1"/>
</dbReference>
<gene>
    <name evidence="6" type="ORF">B0T11DRAFT_252019</name>
</gene>
<feature type="domain" description="Lipoyl-binding" evidence="5">
    <location>
        <begin position="62"/>
        <end position="144"/>
    </location>
</feature>
<dbReference type="GO" id="GO:0009249">
    <property type="term" value="P:protein lipoylation"/>
    <property type="evidence" value="ECO:0007669"/>
    <property type="project" value="TreeGrafter"/>
</dbReference>
<comment type="caution">
    <text evidence="6">The sequence shown here is derived from an EMBL/GenBank/DDBJ whole genome shotgun (WGS) entry which is preliminary data.</text>
</comment>
<dbReference type="OrthoDB" id="10264154at2759"/>
<dbReference type="InterPro" id="IPR017453">
    <property type="entry name" value="GCV_H_sub"/>
</dbReference>
<dbReference type="Proteomes" id="UP000813385">
    <property type="component" value="Unassembled WGS sequence"/>
</dbReference>
<name>A0A8K0X5Y7_9PEZI</name>
<proteinExistence type="inferred from homology"/>
<dbReference type="NCBIfam" id="TIGR00527">
    <property type="entry name" value="gcvH"/>
    <property type="match status" value="1"/>
</dbReference>
<dbReference type="NCBIfam" id="NF002270">
    <property type="entry name" value="PRK01202.1"/>
    <property type="match status" value="1"/>
</dbReference>
<evidence type="ECO:0000259" key="5">
    <source>
        <dbReference type="PROSITE" id="PS50968"/>
    </source>
</evidence>
<dbReference type="GO" id="GO:0019464">
    <property type="term" value="P:glycine decarboxylation via glycine cleavage system"/>
    <property type="evidence" value="ECO:0007669"/>
    <property type="project" value="UniProtKB-UniRule"/>
</dbReference>
<comment type="cofactor">
    <cofactor evidence="4">
        <name>(R)-lipoate</name>
        <dbReference type="ChEBI" id="CHEBI:83088"/>
    </cofactor>
    <text evidence="4">Binds 1 lipoyl cofactor covalently.</text>
</comment>
<dbReference type="PANTHER" id="PTHR11715">
    <property type="entry name" value="GLYCINE CLEAVAGE SYSTEM H PROTEIN"/>
    <property type="match status" value="1"/>
</dbReference>
<evidence type="ECO:0000256" key="4">
    <source>
        <dbReference type="RuleBase" id="RU364055"/>
    </source>
</evidence>
<dbReference type="InterPro" id="IPR033753">
    <property type="entry name" value="GCV_H/Fam206"/>
</dbReference>
<evidence type="ECO:0000313" key="6">
    <source>
        <dbReference type="EMBL" id="KAH7367019.1"/>
    </source>
</evidence>
<keyword evidence="7" id="KW-1185">Reference proteome</keyword>
<evidence type="ECO:0000256" key="1">
    <source>
        <dbReference type="ARBA" id="ARBA00009249"/>
    </source>
</evidence>
<dbReference type="SUPFAM" id="SSF51230">
    <property type="entry name" value="Single hybrid motif"/>
    <property type="match status" value="1"/>
</dbReference>
<organism evidence="6 7">
    <name type="scientific">Plectosphaerella cucumerina</name>
    <dbReference type="NCBI Taxonomy" id="40658"/>
    <lineage>
        <taxon>Eukaryota</taxon>
        <taxon>Fungi</taxon>
        <taxon>Dikarya</taxon>
        <taxon>Ascomycota</taxon>
        <taxon>Pezizomycotina</taxon>
        <taxon>Sordariomycetes</taxon>
        <taxon>Hypocreomycetidae</taxon>
        <taxon>Glomerellales</taxon>
        <taxon>Plectosphaerellaceae</taxon>
        <taxon>Plectosphaerella</taxon>
    </lineage>
</organism>
<evidence type="ECO:0000313" key="7">
    <source>
        <dbReference type="Proteomes" id="UP000813385"/>
    </source>
</evidence>
<dbReference type="Pfam" id="PF01597">
    <property type="entry name" value="GCV_H"/>
    <property type="match status" value="1"/>
</dbReference>
<feature type="modified residue" description="N6-lipoyllysine" evidence="3">
    <location>
        <position position="103"/>
    </location>
</feature>
<dbReference type="InterPro" id="IPR000089">
    <property type="entry name" value="Biotin_lipoyl"/>
</dbReference>
<protein>
    <recommendedName>
        <fullName evidence="4">Glycine cleavage system H protein</fullName>
    </recommendedName>
</protein>
<dbReference type="InterPro" id="IPR002930">
    <property type="entry name" value="GCV_H"/>
</dbReference>
<dbReference type="Gene3D" id="2.40.50.100">
    <property type="match status" value="1"/>
</dbReference>
<dbReference type="CDD" id="cd06848">
    <property type="entry name" value="GCS_H"/>
    <property type="match status" value="1"/>
</dbReference>
<keyword evidence="4" id="KW-0496">Mitochondrion</keyword>
<evidence type="ECO:0000256" key="3">
    <source>
        <dbReference type="PIRSR" id="PIRSR617453-50"/>
    </source>
</evidence>
<dbReference type="InterPro" id="IPR011053">
    <property type="entry name" value="Single_hybrid_motif"/>
</dbReference>